<keyword evidence="2" id="KW-1185">Reference proteome</keyword>
<proteinExistence type="predicted"/>
<evidence type="ECO:0000313" key="2">
    <source>
        <dbReference type="Proteomes" id="UP000006729"/>
    </source>
</evidence>
<reference evidence="1 2" key="1">
    <citation type="journal article" date="2006" name="Science">
        <title>The genome of black cottonwood, Populus trichocarpa (Torr. &amp; Gray).</title>
        <authorList>
            <person name="Tuskan G.A."/>
            <person name="Difazio S."/>
            <person name="Jansson S."/>
            <person name="Bohlmann J."/>
            <person name="Grigoriev I."/>
            <person name="Hellsten U."/>
            <person name="Putnam N."/>
            <person name="Ralph S."/>
            <person name="Rombauts S."/>
            <person name="Salamov A."/>
            <person name="Schein J."/>
            <person name="Sterck L."/>
            <person name="Aerts A."/>
            <person name="Bhalerao R.R."/>
            <person name="Bhalerao R.P."/>
            <person name="Blaudez D."/>
            <person name="Boerjan W."/>
            <person name="Brun A."/>
            <person name="Brunner A."/>
            <person name="Busov V."/>
            <person name="Campbell M."/>
            <person name="Carlson J."/>
            <person name="Chalot M."/>
            <person name="Chapman J."/>
            <person name="Chen G.L."/>
            <person name="Cooper D."/>
            <person name="Coutinho P.M."/>
            <person name="Couturier J."/>
            <person name="Covert S."/>
            <person name="Cronk Q."/>
            <person name="Cunningham R."/>
            <person name="Davis J."/>
            <person name="Degroeve S."/>
            <person name="Dejardin A."/>
            <person name="Depamphilis C."/>
            <person name="Detter J."/>
            <person name="Dirks B."/>
            <person name="Dubchak I."/>
            <person name="Duplessis S."/>
            <person name="Ehlting J."/>
            <person name="Ellis B."/>
            <person name="Gendler K."/>
            <person name="Goodstein D."/>
            <person name="Gribskov M."/>
            <person name="Grimwood J."/>
            <person name="Groover A."/>
            <person name="Gunter L."/>
            <person name="Hamberger B."/>
            <person name="Heinze B."/>
            <person name="Helariutta Y."/>
            <person name="Henrissat B."/>
            <person name="Holligan D."/>
            <person name="Holt R."/>
            <person name="Huang W."/>
            <person name="Islam-Faridi N."/>
            <person name="Jones S."/>
            <person name="Jones-Rhoades M."/>
            <person name="Jorgensen R."/>
            <person name="Joshi C."/>
            <person name="Kangasjarvi J."/>
            <person name="Karlsson J."/>
            <person name="Kelleher C."/>
            <person name="Kirkpatrick R."/>
            <person name="Kirst M."/>
            <person name="Kohler A."/>
            <person name="Kalluri U."/>
            <person name="Larimer F."/>
            <person name="Leebens-Mack J."/>
            <person name="Leple J.C."/>
            <person name="Locascio P."/>
            <person name="Lou Y."/>
            <person name="Lucas S."/>
            <person name="Martin F."/>
            <person name="Montanini B."/>
            <person name="Napoli C."/>
            <person name="Nelson D.R."/>
            <person name="Nelson C."/>
            <person name="Nieminen K."/>
            <person name="Nilsson O."/>
            <person name="Pereda V."/>
            <person name="Peter G."/>
            <person name="Philippe R."/>
            <person name="Pilate G."/>
            <person name="Poliakov A."/>
            <person name="Razumovskaya J."/>
            <person name="Richardson P."/>
            <person name="Rinaldi C."/>
            <person name="Ritland K."/>
            <person name="Rouze P."/>
            <person name="Ryaboy D."/>
            <person name="Schmutz J."/>
            <person name="Schrader J."/>
            <person name="Segerman B."/>
            <person name="Shin H."/>
            <person name="Siddiqui A."/>
            <person name="Sterky F."/>
            <person name="Terry A."/>
            <person name="Tsai C.J."/>
            <person name="Uberbacher E."/>
            <person name="Unneberg P."/>
            <person name="Vahala J."/>
            <person name="Wall K."/>
            <person name="Wessler S."/>
            <person name="Yang G."/>
            <person name="Yin T."/>
            <person name="Douglas C."/>
            <person name="Marra M."/>
            <person name="Sandberg G."/>
            <person name="Van de Peer Y."/>
            <person name="Rokhsar D."/>
        </authorList>
    </citation>
    <scope>NUCLEOTIDE SEQUENCE [LARGE SCALE GENOMIC DNA]</scope>
    <source>
        <strain evidence="2">cv. Nisqually</strain>
    </source>
</reference>
<dbReference type="EMBL" id="CM009290">
    <property type="protein sequence ID" value="KAI9400753.1"/>
    <property type="molecule type" value="Genomic_DNA"/>
</dbReference>
<evidence type="ECO:0000313" key="1">
    <source>
        <dbReference type="EMBL" id="KAI9400753.1"/>
    </source>
</evidence>
<name>A0ACC0TGW8_POPTR</name>
<protein>
    <submittedName>
        <fullName evidence="1">Uncharacterized protein</fullName>
    </submittedName>
</protein>
<accession>A0ACC0TGW8</accession>
<dbReference type="Proteomes" id="UP000006729">
    <property type="component" value="Chromosome 1"/>
</dbReference>
<sequence length="1851" mass="204749">MPKVYAFMSKGVCAFRSDWCFIYAPATMLASPRNLVWSYVLLTRLGTGYLFNASVMQILKTIPAETRKKLGGKGYFPQDGYILQQLPVPPNCLSVPAVSDGISIMSSDLSISILKKVLKQVEVIKSSRSGAPNFDAHKDEANSLQSMVDRCLQVRGTTKTSRDVDVRYGVKKDSSESSTKAWLEKMRTLFIRKGSGFSSRSVITGDAYTKVNQVGIPYEIAQRITFEERVSVHNMRYLQELVDNKLCLTYRDGSSTYSLREGSKGHTFLRPGQVVHRRIIDGDVVFINRPPTTHKHSLQALSVYVHDDHTVKINPLICGPLSADFDGDCVHLFYPQSLAAKAEVLELFSVEKQLLSSHSGNLNLQLTTDSLLSLKMIFKACFLDKSAAQQLAMFVSPDLPQPALLKVNCIRPYWTAHQILQMALPTCFNCSGERFLINNSNVLKVDFNRDVVASMINEILISIFFEKGSGAVLEFFNALQPLLMENLFSEGFSVSLKDFSISQAVKQSIQESFKVISPLLCNLRSTYNELVELQVENHIQDVKKPVREFILTSSALGYLIDSKSDGAVAKLVQQIGFLGLQVSDRGKLYSKTLVEDLASHFQSKYPTNLLNYPSAQYGLIQSSFFHGLDAYEEMAHSISTREVIVRSSRGLSEPGTLFKNLMAILRDVVICYDGTVRNVCSNSIIQFEYGVKVGAESQSLFPAGEPVGVLAATAMSNPAYKAVLDSTPSSNSSWDMMKEILLCKVGFKNDQADRRVILYFNYCGCGREHCQEKAAFLVKNHLEKVSLKDVAKCFMIEYKNQQIPESFGSDAGLVGHVHLEKRILQELNISAQVILEKCQETVNSFRKKKKVGNLFKKTTLSISECCSFEQCTDELLCLMFFWQDANDVHLERTSNILADMICPVLLETTIKGDHRISCANIIWASQETTTWIRNPSRTQKGELALDIVLEKSVVKQSGDAWRIVLDSCLPVLHLIDTTRSIPYAIKQVQELLGVSCAFDQAVQRLSKSVTMVAKGVLKEHLILLGNSMTCAGSLIGFYTGGYKTLSRSLDIQVPFTEATLFTPRKCFEKAAEKCHTDYLSSIVASCSWGKHVTVGTGSRFDVLWDTKEACLNPEGGIDAYSFLNMVRSTAGGEESVTACLGAEVDDLILEDEDWNLSPEHHSSSDKPTFEDSAEFQDFLGNQPAESNWGKASSLKDGSWSAGNWDVDKNDSAGKEKPWSLGMSSAETSDVGWDTAATRKINSSWNSENDVTQSNSLSGWATKNSETHNGFATKVQEKPARSNDWDVGTAWGRKAGDDKFANVTKSWWGKVTDGDESEQNKNKQHQEDQELGTHGWDDKMSPDQLISGWASTTTQEATTESCSSKAASVWGTKNTNVDEQGSENHVLLNQAKESSDWNKKSNSNQTDAACGSKAASSWGAKNTDADKRWGRKVDLNQADTSCSWGRSKTPDRGWGLSNSGGSIGSEMENKTENQSLLDRGKESVGWGTKNTDADKPWSNKVNSNQADTASGWGKSKSLDRRWGVSNSGGGNGNEMNNKTENQSQLEGGKESGGWGAKNTDADKPWGNKVNSNQADTASCWGKPKSPDLGWGVSNSGGGNGSEMEDKTENQSLLDRGKESGGWGKPKSISQGWGSSKDSVKAVDGWGVPNSAGSNGSERDQQWGQQSGEFKKNRTEGSRGWGSNNGHWKKRNRPSKPHEDSSSSGLFTMTRQWLDIFTSQEQDILSDVEPLMLSIRRIMHQTGYSDGDPLSADDQSYVLDNVFNYHPDKAVKMGAGINHVTVSRHSNFQESRCFYIVSTDDCKQDFSYRKCLENFIRGKYPDLADEFIGKYFARRGNRQRTPAPEGTEEKQAT</sequence>
<comment type="caution">
    <text evidence="1">The sequence shown here is derived from an EMBL/GenBank/DDBJ whole genome shotgun (WGS) entry which is preliminary data.</text>
</comment>
<gene>
    <name evidence="1" type="ORF">POPTR_001G027232v4</name>
</gene>
<organism evidence="1 2">
    <name type="scientific">Populus trichocarpa</name>
    <name type="common">Western balsam poplar</name>
    <name type="synonym">Populus balsamifera subsp. trichocarpa</name>
    <dbReference type="NCBI Taxonomy" id="3694"/>
    <lineage>
        <taxon>Eukaryota</taxon>
        <taxon>Viridiplantae</taxon>
        <taxon>Streptophyta</taxon>
        <taxon>Embryophyta</taxon>
        <taxon>Tracheophyta</taxon>
        <taxon>Spermatophyta</taxon>
        <taxon>Magnoliopsida</taxon>
        <taxon>eudicotyledons</taxon>
        <taxon>Gunneridae</taxon>
        <taxon>Pentapetalae</taxon>
        <taxon>rosids</taxon>
        <taxon>fabids</taxon>
        <taxon>Malpighiales</taxon>
        <taxon>Salicaceae</taxon>
        <taxon>Saliceae</taxon>
        <taxon>Populus</taxon>
    </lineage>
</organism>